<dbReference type="Pfam" id="PF00173">
    <property type="entry name" value="Cyt-b5"/>
    <property type="match status" value="1"/>
</dbReference>
<accession>A0A6J1WQV2</accession>
<dbReference type="GO" id="GO:0012505">
    <property type="term" value="C:endomembrane system"/>
    <property type="evidence" value="ECO:0007669"/>
    <property type="project" value="TreeGrafter"/>
</dbReference>
<comment type="similarity">
    <text evidence="1">Belongs to the cytochrome b5 family. MAPR subfamily.</text>
</comment>
<dbReference type="FunCoup" id="A0A6J1WQV2">
    <property type="interactions" value="628"/>
</dbReference>
<dbReference type="InParanoid" id="A0A6J1WQV2"/>
<evidence type="ECO:0000259" key="3">
    <source>
        <dbReference type="SMART" id="SM01117"/>
    </source>
</evidence>
<sequence length="259" mass="29854">MVKIIPLALSKLIIPILLVILCIKYRDRFELFFYNFFKTDVRDSNLYSVEQLALNNGIDGNKIYLSILGFVFDVTSGTKHYGKGGPYHYFAGKDGSRAFVTGDFQDESSNKDHILDLTCNDLFTLLNWKDTLREKYNEVGKLVGRYYDMNGKETEYMKMFYERIEQCKVEKDLAKKEELKFPPCNIEWNADTGTRVWCTKTSGGVKRNWIGVPRLLYTPGEETPRCTCVNLENIDNSVTLFKEYDNCAVTSTSCFVKSK</sequence>
<dbReference type="Gene3D" id="3.10.120.10">
    <property type="entry name" value="Cytochrome b5-like heme/steroid binding domain"/>
    <property type="match status" value="1"/>
</dbReference>
<protein>
    <submittedName>
        <fullName evidence="5">Neuferricin homolog</fullName>
    </submittedName>
</protein>
<dbReference type="RefSeq" id="XP_026757822.1">
    <property type="nucleotide sequence ID" value="XM_026902021.3"/>
</dbReference>
<evidence type="ECO:0000313" key="5">
    <source>
        <dbReference type="RefSeq" id="XP_026757822.1"/>
    </source>
</evidence>
<dbReference type="AlphaFoldDB" id="A0A6J1WQV2"/>
<name>A0A6J1WQV2_GALME</name>
<dbReference type="KEGG" id="gmw:113517366"/>
<gene>
    <name evidence="5" type="primary">LOC113517366</name>
</gene>
<evidence type="ECO:0000256" key="2">
    <source>
        <dbReference type="SAM" id="Phobius"/>
    </source>
</evidence>
<dbReference type="Proteomes" id="UP001652740">
    <property type="component" value="Unplaced"/>
</dbReference>
<dbReference type="SUPFAM" id="SSF55856">
    <property type="entry name" value="Cytochrome b5-like heme/steroid binding domain"/>
    <property type="match status" value="1"/>
</dbReference>
<dbReference type="GO" id="GO:0016020">
    <property type="term" value="C:membrane"/>
    <property type="evidence" value="ECO:0007669"/>
    <property type="project" value="TreeGrafter"/>
</dbReference>
<dbReference type="OrthoDB" id="10257697at2759"/>
<keyword evidence="2" id="KW-0812">Transmembrane</keyword>
<dbReference type="SMART" id="SM01117">
    <property type="entry name" value="Cyt-b5"/>
    <property type="match status" value="1"/>
</dbReference>
<organism evidence="4 5">
    <name type="scientific">Galleria mellonella</name>
    <name type="common">Greater wax moth</name>
    <dbReference type="NCBI Taxonomy" id="7137"/>
    <lineage>
        <taxon>Eukaryota</taxon>
        <taxon>Metazoa</taxon>
        <taxon>Ecdysozoa</taxon>
        <taxon>Arthropoda</taxon>
        <taxon>Hexapoda</taxon>
        <taxon>Insecta</taxon>
        <taxon>Pterygota</taxon>
        <taxon>Neoptera</taxon>
        <taxon>Endopterygota</taxon>
        <taxon>Lepidoptera</taxon>
        <taxon>Glossata</taxon>
        <taxon>Ditrysia</taxon>
        <taxon>Pyraloidea</taxon>
        <taxon>Pyralidae</taxon>
        <taxon>Galleriinae</taxon>
        <taxon>Galleria</taxon>
    </lineage>
</organism>
<dbReference type="InterPro" id="IPR036400">
    <property type="entry name" value="Cyt_B5-like_heme/steroid_sf"/>
</dbReference>
<dbReference type="InterPro" id="IPR050577">
    <property type="entry name" value="MAPR/NEUFC/NENF-like"/>
</dbReference>
<dbReference type="PANTHER" id="PTHR10281:SF4">
    <property type="entry name" value="NEUFERRICIN"/>
    <property type="match status" value="1"/>
</dbReference>
<dbReference type="InterPro" id="IPR001199">
    <property type="entry name" value="Cyt_B5-like_heme/steroid-bd"/>
</dbReference>
<reference evidence="5" key="1">
    <citation type="submission" date="2025-08" db="UniProtKB">
        <authorList>
            <consortium name="RefSeq"/>
        </authorList>
    </citation>
    <scope>IDENTIFICATION</scope>
    <source>
        <tissue evidence="5">Whole larvae</tissue>
    </source>
</reference>
<feature type="domain" description="Cytochrome b5 heme-binding" evidence="3">
    <location>
        <begin position="47"/>
        <end position="143"/>
    </location>
</feature>
<evidence type="ECO:0000256" key="1">
    <source>
        <dbReference type="ARBA" id="ARBA00038357"/>
    </source>
</evidence>
<dbReference type="PANTHER" id="PTHR10281">
    <property type="entry name" value="MEMBRANE-ASSOCIATED PROGESTERONE RECEPTOR COMPONENT-RELATED"/>
    <property type="match status" value="1"/>
</dbReference>
<evidence type="ECO:0000313" key="4">
    <source>
        <dbReference type="Proteomes" id="UP001652740"/>
    </source>
</evidence>
<feature type="transmembrane region" description="Helical" evidence="2">
    <location>
        <begin position="6"/>
        <end position="23"/>
    </location>
</feature>
<dbReference type="GeneID" id="113517366"/>
<keyword evidence="4" id="KW-1185">Reference proteome</keyword>
<keyword evidence="2" id="KW-1133">Transmembrane helix</keyword>
<keyword evidence="2" id="KW-0472">Membrane</keyword>
<proteinExistence type="inferred from homology"/>